<evidence type="ECO:0000256" key="1">
    <source>
        <dbReference type="SAM" id="Phobius"/>
    </source>
</evidence>
<dbReference type="RefSeq" id="WP_271994789.1">
    <property type="nucleotide sequence ID" value="NZ_JAQNDN010000001.1"/>
</dbReference>
<sequence>MFRPTPLKLILGLVLVGATYMVAANSHMDIFPCKKTTIQDYRTGFASTSSTTCSLLQTSGDYYRPPEKAELTGAGYGTAVAVIGLLPLLVGFAIGSRFGRKK</sequence>
<dbReference type="Proteomes" id="UP001217838">
    <property type="component" value="Unassembled WGS sequence"/>
</dbReference>
<organism evidence="2 3">
    <name type="scientific">Nannocystis radixulma</name>
    <dbReference type="NCBI Taxonomy" id="2995305"/>
    <lineage>
        <taxon>Bacteria</taxon>
        <taxon>Pseudomonadati</taxon>
        <taxon>Myxococcota</taxon>
        <taxon>Polyangia</taxon>
        <taxon>Nannocystales</taxon>
        <taxon>Nannocystaceae</taxon>
        <taxon>Nannocystis</taxon>
    </lineage>
</organism>
<protein>
    <submittedName>
        <fullName evidence="2">Uncharacterized protein</fullName>
    </submittedName>
</protein>
<dbReference type="EMBL" id="JAQNDN010000001">
    <property type="protein sequence ID" value="MDC0666992.1"/>
    <property type="molecule type" value="Genomic_DNA"/>
</dbReference>
<keyword evidence="3" id="KW-1185">Reference proteome</keyword>
<feature type="transmembrane region" description="Helical" evidence="1">
    <location>
        <begin position="74"/>
        <end position="94"/>
    </location>
</feature>
<comment type="caution">
    <text evidence="2">The sequence shown here is derived from an EMBL/GenBank/DDBJ whole genome shotgun (WGS) entry which is preliminary data.</text>
</comment>
<keyword evidence="1" id="KW-0812">Transmembrane</keyword>
<keyword evidence="1" id="KW-0472">Membrane</keyword>
<evidence type="ECO:0000313" key="3">
    <source>
        <dbReference type="Proteomes" id="UP001217838"/>
    </source>
</evidence>
<accession>A0ABT5AYS4</accession>
<keyword evidence="1" id="KW-1133">Transmembrane helix</keyword>
<evidence type="ECO:0000313" key="2">
    <source>
        <dbReference type="EMBL" id="MDC0666992.1"/>
    </source>
</evidence>
<gene>
    <name evidence="2" type="ORF">POL58_04555</name>
</gene>
<reference evidence="2 3" key="1">
    <citation type="submission" date="2022-11" db="EMBL/GenBank/DDBJ databases">
        <title>Minimal conservation of predation-associated metabolite biosynthetic gene clusters underscores biosynthetic potential of Myxococcota including descriptions for ten novel species: Archangium lansinium sp. nov., Myxococcus landrumus sp. nov., Nannocystis bai.</title>
        <authorList>
            <person name="Ahearne A."/>
            <person name="Stevens C."/>
            <person name="Dowd S."/>
        </authorList>
    </citation>
    <scope>NUCLEOTIDE SEQUENCE [LARGE SCALE GENOMIC DNA]</scope>
    <source>
        <strain evidence="2 3">NCELM</strain>
    </source>
</reference>
<name>A0ABT5AYS4_9BACT</name>
<proteinExistence type="predicted"/>